<name>A0ABP5KXD1_9MICC</name>
<feature type="transmembrane region" description="Helical" evidence="2">
    <location>
        <begin position="85"/>
        <end position="108"/>
    </location>
</feature>
<evidence type="ECO:0000256" key="2">
    <source>
        <dbReference type="SAM" id="Phobius"/>
    </source>
</evidence>
<feature type="compositionally biased region" description="Low complexity" evidence="1">
    <location>
        <begin position="36"/>
        <end position="54"/>
    </location>
</feature>
<organism evidence="3 4">
    <name type="scientific">Arthrobacter humicola</name>
    <dbReference type="NCBI Taxonomy" id="409291"/>
    <lineage>
        <taxon>Bacteria</taxon>
        <taxon>Bacillati</taxon>
        <taxon>Actinomycetota</taxon>
        <taxon>Actinomycetes</taxon>
        <taxon>Micrococcales</taxon>
        <taxon>Micrococcaceae</taxon>
        <taxon>Arthrobacter</taxon>
    </lineage>
</organism>
<evidence type="ECO:0000313" key="3">
    <source>
        <dbReference type="EMBL" id="GAA2136851.1"/>
    </source>
</evidence>
<accession>A0ABP5KXD1</accession>
<keyword evidence="2" id="KW-0472">Membrane</keyword>
<evidence type="ECO:0000256" key="1">
    <source>
        <dbReference type="SAM" id="MobiDB-lite"/>
    </source>
</evidence>
<sequence>MENPVEGTPPLVATPRHLRRRAFHTEIPDTLLVPGAEPLPLATEPAAAPTRPTEGSAPESVRSGSPAAVRQKPKSAEVSRQRKRIVALVIAILVALSIPALVLALIFAR</sequence>
<keyword evidence="2" id="KW-0812">Transmembrane</keyword>
<dbReference type="EMBL" id="BAAAQB010000030">
    <property type="protein sequence ID" value="GAA2136851.1"/>
    <property type="molecule type" value="Genomic_DNA"/>
</dbReference>
<keyword evidence="2" id="KW-1133">Transmembrane helix</keyword>
<protein>
    <submittedName>
        <fullName evidence="3">Uncharacterized protein</fullName>
    </submittedName>
</protein>
<dbReference type="Proteomes" id="UP001500102">
    <property type="component" value="Unassembled WGS sequence"/>
</dbReference>
<keyword evidence="4" id="KW-1185">Reference proteome</keyword>
<evidence type="ECO:0000313" key="4">
    <source>
        <dbReference type="Proteomes" id="UP001500102"/>
    </source>
</evidence>
<feature type="region of interest" description="Disordered" evidence="1">
    <location>
        <begin position="34"/>
        <end position="77"/>
    </location>
</feature>
<gene>
    <name evidence="3" type="ORF">GCM10009825_22410</name>
</gene>
<comment type="caution">
    <text evidence="3">The sequence shown here is derived from an EMBL/GenBank/DDBJ whole genome shotgun (WGS) entry which is preliminary data.</text>
</comment>
<proteinExistence type="predicted"/>
<reference evidence="4" key="1">
    <citation type="journal article" date="2019" name="Int. J. Syst. Evol. Microbiol.">
        <title>The Global Catalogue of Microorganisms (GCM) 10K type strain sequencing project: providing services to taxonomists for standard genome sequencing and annotation.</title>
        <authorList>
            <consortium name="The Broad Institute Genomics Platform"/>
            <consortium name="The Broad Institute Genome Sequencing Center for Infectious Disease"/>
            <person name="Wu L."/>
            <person name="Ma J."/>
        </authorList>
    </citation>
    <scope>NUCLEOTIDE SEQUENCE [LARGE SCALE GENOMIC DNA]</scope>
    <source>
        <strain evidence="4">JCM 15921</strain>
    </source>
</reference>